<dbReference type="PANTHER" id="PTHR48228">
    <property type="entry name" value="SUCCINYL-COA--D-CITRAMALATE COA-TRANSFERASE"/>
    <property type="match status" value="1"/>
</dbReference>
<name>K8NSW9_9BRAD</name>
<dbReference type="PANTHER" id="PTHR48228:SF5">
    <property type="entry name" value="ALPHA-METHYLACYL-COA RACEMASE"/>
    <property type="match status" value="1"/>
</dbReference>
<dbReference type="HOGENOM" id="CLU_033975_5_0_5"/>
<reference evidence="2 3" key="1">
    <citation type="submission" date="2012-04" db="EMBL/GenBank/DDBJ databases">
        <title>The Genome Sequence of Afipia clevelandensis ATCC 49720.</title>
        <authorList>
            <consortium name="The Broad Institute Genome Sequencing Platform"/>
            <person name="Earl A."/>
            <person name="Ward D."/>
            <person name="Feldgarden M."/>
            <person name="Gevers D."/>
            <person name="Huys G."/>
            <person name="Walker B."/>
            <person name="Young S.K."/>
            <person name="Zeng Q."/>
            <person name="Gargeya S."/>
            <person name="Fitzgerald M."/>
            <person name="Haas B."/>
            <person name="Abouelleil A."/>
            <person name="Alvarado L."/>
            <person name="Arachchi H.M."/>
            <person name="Berlin A."/>
            <person name="Chapman S.B."/>
            <person name="Goldberg J."/>
            <person name="Griggs A."/>
            <person name="Gujja S."/>
            <person name="Hansen M."/>
            <person name="Howarth C."/>
            <person name="Imamovic A."/>
            <person name="Larimer J."/>
            <person name="McCowen C."/>
            <person name="Montmayeur A."/>
            <person name="Murphy C."/>
            <person name="Neiman D."/>
            <person name="Pearson M."/>
            <person name="Priest M."/>
            <person name="Roberts A."/>
            <person name="Saif S."/>
            <person name="Shea T."/>
            <person name="Sisk P."/>
            <person name="Sykes S."/>
            <person name="Wortman J."/>
            <person name="Nusbaum C."/>
            <person name="Birren B."/>
        </authorList>
    </citation>
    <scope>NUCLEOTIDE SEQUENCE [LARGE SCALE GENOMIC DNA]</scope>
    <source>
        <strain evidence="2 3">ATCC 49720</strain>
    </source>
</reference>
<dbReference type="InterPro" id="IPR003673">
    <property type="entry name" value="CoA-Trfase_fam_III"/>
</dbReference>
<dbReference type="SUPFAM" id="SSF89796">
    <property type="entry name" value="CoA-transferase family III (CaiB/BaiF)"/>
    <property type="match status" value="1"/>
</dbReference>
<dbReference type="RefSeq" id="WP_002714358.1">
    <property type="nucleotide sequence ID" value="NZ_KB375281.1"/>
</dbReference>
<proteinExistence type="predicted"/>
<dbReference type="OrthoDB" id="9806585at2"/>
<protein>
    <recommendedName>
        <fullName evidence="4">Alpha-methylacyl-CoA racemase</fullName>
    </recommendedName>
</protein>
<dbReference type="AlphaFoldDB" id="K8NSW9"/>
<dbReference type="PATRIC" id="fig|883079.3.peg.3567"/>
<dbReference type="InterPro" id="IPR023606">
    <property type="entry name" value="CoA-Trfase_III_dom_1_sf"/>
</dbReference>
<dbReference type="EMBL" id="AGWY01000013">
    <property type="protein sequence ID" value="EKS33447.1"/>
    <property type="molecule type" value="Genomic_DNA"/>
</dbReference>
<dbReference type="Pfam" id="PF02515">
    <property type="entry name" value="CoA_transf_3"/>
    <property type="match status" value="1"/>
</dbReference>
<organism evidence="2 3">
    <name type="scientific">Afipia clevelandensis ATCC 49720</name>
    <dbReference type="NCBI Taxonomy" id="883079"/>
    <lineage>
        <taxon>Bacteria</taxon>
        <taxon>Pseudomonadati</taxon>
        <taxon>Pseudomonadota</taxon>
        <taxon>Alphaproteobacteria</taxon>
        <taxon>Hyphomicrobiales</taxon>
        <taxon>Nitrobacteraceae</taxon>
        <taxon>Afipia</taxon>
    </lineage>
</organism>
<dbReference type="GO" id="GO:0003824">
    <property type="term" value="F:catalytic activity"/>
    <property type="evidence" value="ECO:0007669"/>
    <property type="project" value="InterPro"/>
</dbReference>
<evidence type="ECO:0008006" key="4">
    <source>
        <dbReference type="Google" id="ProtNLM"/>
    </source>
</evidence>
<dbReference type="InterPro" id="IPR050509">
    <property type="entry name" value="CoA-transferase_III"/>
</dbReference>
<dbReference type="Gene3D" id="3.30.1540.10">
    <property type="entry name" value="formyl-coa transferase, domain 3"/>
    <property type="match status" value="1"/>
</dbReference>
<dbReference type="Proteomes" id="UP000001095">
    <property type="component" value="Unassembled WGS sequence"/>
</dbReference>
<comment type="caution">
    <text evidence="2">The sequence shown here is derived from an EMBL/GenBank/DDBJ whole genome shotgun (WGS) entry which is preliminary data.</text>
</comment>
<sequence length="374" mass="39888">MTERSAATGPLRGVRVVEFAGIGPGPFASMLLSDMGADVVSIARPRQGKRDVRDFVNRGRRVIELDLKNPADIAKALDLIGAADVLIEGFRPQVMERLGLGPDVVLKRNPKLVYGRMTGWGQEGPLAQAAGHDINYIAITGALDSFRAANGETVSPLNLVGDYGGGALYLVVGVLAAVIEARTSGKGQVVDAAMCDGVSSMLTMFHSMKATGRWTDQPRTNLLDGGAPFYRTYQCKDGGFMAIGALEPQFYAELRQLAGLSEDCYDAQMDKAGWPNLHEKMTALFKTRTRDEWAALLEGSDACAAAVRGLFDAPNHPHLAARKTFVTVDGHVQPAPAPRFSRTPSNIQGSPAVPPVDAADILSQWSQPAAAKAS</sequence>
<evidence type="ECO:0000313" key="3">
    <source>
        <dbReference type="Proteomes" id="UP000001095"/>
    </source>
</evidence>
<gene>
    <name evidence="2" type="ORF">HMPREF9696_03488</name>
</gene>
<keyword evidence="3" id="KW-1185">Reference proteome</keyword>
<evidence type="ECO:0000256" key="1">
    <source>
        <dbReference type="SAM" id="MobiDB-lite"/>
    </source>
</evidence>
<accession>K8NSW9</accession>
<feature type="region of interest" description="Disordered" evidence="1">
    <location>
        <begin position="335"/>
        <end position="356"/>
    </location>
</feature>
<evidence type="ECO:0000313" key="2">
    <source>
        <dbReference type="EMBL" id="EKS33447.1"/>
    </source>
</evidence>
<dbReference type="Gene3D" id="3.40.50.10540">
    <property type="entry name" value="Crotonobetainyl-coa:carnitine coa-transferase, domain 1"/>
    <property type="match status" value="1"/>
</dbReference>
<dbReference type="InterPro" id="IPR044855">
    <property type="entry name" value="CoA-Trfase_III_dom3_sf"/>
</dbReference>